<dbReference type="PIRSF" id="PIRSF028743">
    <property type="entry name" value="GvpO_protein"/>
    <property type="match status" value="1"/>
</dbReference>
<comment type="caution">
    <text evidence="1">The sequence shown here is derived from an EMBL/GenBank/DDBJ whole genome shotgun (WGS) entry which is preliminary data.</text>
</comment>
<name>A0ABS2TUZ2_9ACTN</name>
<gene>
    <name evidence="1" type="ORF">ITX44_17535</name>
</gene>
<dbReference type="Proteomes" id="UP000749040">
    <property type="component" value="Unassembled WGS sequence"/>
</dbReference>
<accession>A0ABS2TUZ2</accession>
<dbReference type="RefSeq" id="WP_205358168.1">
    <property type="nucleotide sequence ID" value="NZ_JADKYB010000008.1"/>
</dbReference>
<keyword evidence="2" id="KW-1185">Reference proteome</keyword>
<dbReference type="Pfam" id="PF05800">
    <property type="entry name" value="GvpO"/>
    <property type="match status" value="1"/>
</dbReference>
<evidence type="ECO:0000313" key="1">
    <source>
        <dbReference type="EMBL" id="MBM9506321.1"/>
    </source>
</evidence>
<protein>
    <submittedName>
        <fullName evidence="1">Gas vesicle protein</fullName>
    </submittedName>
</protein>
<organism evidence="1 2">
    <name type="scientific">Actinacidiphila acididurans</name>
    <dbReference type="NCBI Taxonomy" id="2784346"/>
    <lineage>
        <taxon>Bacteria</taxon>
        <taxon>Bacillati</taxon>
        <taxon>Actinomycetota</taxon>
        <taxon>Actinomycetes</taxon>
        <taxon>Kitasatosporales</taxon>
        <taxon>Streptomycetaceae</taxon>
        <taxon>Actinacidiphila</taxon>
    </lineage>
</organism>
<dbReference type="EMBL" id="JADKYB010000008">
    <property type="protein sequence ID" value="MBM9506321.1"/>
    <property type="molecule type" value="Genomic_DNA"/>
</dbReference>
<dbReference type="InterPro" id="IPR008634">
    <property type="entry name" value="Gas-vesicle_GvpO"/>
</dbReference>
<proteinExistence type="predicted"/>
<evidence type="ECO:0000313" key="2">
    <source>
        <dbReference type="Proteomes" id="UP000749040"/>
    </source>
</evidence>
<reference evidence="1 2" key="1">
    <citation type="submission" date="2021-01" db="EMBL/GenBank/DDBJ databases">
        <title>Streptomyces acididurans sp. nov., isolated from a peat swamp forest soil.</title>
        <authorList>
            <person name="Chantavorakit T."/>
            <person name="Duangmal K."/>
        </authorList>
    </citation>
    <scope>NUCLEOTIDE SEQUENCE [LARGE SCALE GENOMIC DNA]</scope>
    <source>
        <strain evidence="1 2">KK5PA1</strain>
    </source>
</reference>
<sequence length="97" mass="10627">MATKDTDRDTSGERIPMAEALRAVTSGLALMLEHPPAGVTSLKSTDEGWTAQVEVVEVPRIPDTASVMASYRVDLDARGEIVSYERVARYPRGRVDH</sequence>